<reference evidence="4 5" key="1">
    <citation type="journal article" date="2018" name="New Phytol.">
        <title>Phylogenomics of Endogonaceae and evolution of mycorrhizas within Mucoromycota.</title>
        <authorList>
            <person name="Chang Y."/>
            <person name="Desiro A."/>
            <person name="Na H."/>
            <person name="Sandor L."/>
            <person name="Lipzen A."/>
            <person name="Clum A."/>
            <person name="Barry K."/>
            <person name="Grigoriev I.V."/>
            <person name="Martin F.M."/>
            <person name="Stajich J.E."/>
            <person name="Smith M.E."/>
            <person name="Bonito G."/>
            <person name="Spatafora J.W."/>
        </authorList>
    </citation>
    <scope>NUCLEOTIDE SEQUENCE [LARGE SCALE GENOMIC DNA]</scope>
    <source>
        <strain evidence="4 5">GMNB39</strain>
    </source>
</reference>
<dbReference type="EMBL" id="RBNI01001581">
    <property type="protein sequence ID" value="RUP50268.1"/>
    <property type="molecule type" value="Genomic_DNA"/>
</dbReference>
<accession>A0A433DHF2</accession>
<dbReference type="SMART" id="SM00184">
    <property type="entry name" value="RING"/>
    <property type="match status" value="1"/>
</dbReference>
<evidence type="ECO:0000256" key="2">
    <source>
        <dbReference type="SAM" id="MobiDB-lite"/>
    </source>
</evidence>
<dbReference type="InterPro" id="IPR013083">
    <property type="entry name" value="Znf_RING/FYVE/PHD"/>
</dbReference>
<gene>
    <name evidence="4" type="ORF">BC936DRAFT_139791</name>
</gene>
<dbReference type="PROSITE" id="PS50089">
    <property type="entry name" value="ZF_RING_2"/>
    <property type="match status" value="1"/>
</dbReference>
<dbReference type="PANTHER" id="PTHR22765:SF411">
    <property type="entry name" value="OS02G0248440 PROTEIN"/>
    <property type="match status" value="1"/>
</dbReference>
<sequence>MDSNNGLFSILFDTNSSTDALQTVLMFDCGVCKGESATEINVHTLPCMHTYHFRCIQLWLLMHGTCPLCTLLLAGNNDVEAPSASQLPTQASIPIANDLPKQEPSPSRNISSRARPAGDIRVAPKRNKPGTACAVCRRRHKRCPGGEGAGAH</sequence>
<comment type="caution">
    <text evidence="4">The sequence shown here is derived from an EMBL/GenBank/DDBJ whole genome shotgun (WGS) entry which is preliminary data.</text>
</comment>
<keyword evidence="1" id="KW-0863">Zinc-finger</keyword>
<dbReference type="GO" id="GO:0008270">
    <property type="term" value="F:zinc ion binding"/>
    <property type="evidence" value="ECO:0007669"/>
    <property type="project" value="UniProtKB-KW"/>
</dbReference>
<dbReference type="Gene3D" id="3.30.40.10">
    <property type="entry name" value="Zinc/RING finger domain, C3HC4 (zinc finger)"/>
    <property type="match status" value="1"/>
</dbReference>
<dbReference type="Proteomes" id="UP000268093">
    <property type="component" value="Unassembled WGS sequence"/>
</dbReference>
<name>A0A433DHF2_9FUNG</name>
<dbReference type="SUPFAM" id="SSF57850">
    <property type="entry name" value="RING/U-box"/>
    <property type="match status" value="1"/>
</dbReference>
<dbReference type="PANTHER" id="PTHR22765">
    <property type="entry name" value="RING FINGER AND PROTEASE ASSOCIATED DOMAIN-CONTAINING"/>
    <property type="match status" value="1"/>
</dbReference>
<dbReference type="GO" id="GO:0061630">
    <property type="term" value="F:ubiquitin protein ligase activity"/>
    <property type="evidence" value="ECO:0007669"/>
    <property type="project" value="TreeGrafter"/>
</dbReference>
<keyword evidence="1" id="KW-0479">Metal-binding</keyword>
<dbReference type="AlphaFoldDB" id="A0A433DHF2"/>
<keyword evidence="5" id="KW-1185">Reference proteome</keyword>
<evidence type="ECO:0000259" key="3">
    <source>
        <dbReference type="PROSITE" id="PS50089"/>
    </source>
</evidence>
<evidence type="ECO:0000313" key="4">
    <source>
        <dbReference type="EMBL" id="RUP50268.1"/>
    </source>
</evidence>
<keyword evidence="1" id="KW-0862">Zinc</keyword>
<dbReference type="GO" id="GO:0006511">
    <property type="term" value="P:ubiquitin-dependent protein catabolic process"/>
    <property type="evidence" value="ECO:0007669"/>
    <property type="project" value="TreeGrafter"/>
</dbReference>
<evidence type="ECO:0000256" key="1">
    <source>
        <dbReference type="PROSITE-ProRule" id="PRU00175"/>
    </source>
</evidence>
<feature type="compositionally biased region" description="Polar residues" evidence="2">
    <location>
        <begin position="83"/>
        <end position="92"/>
    </location>
</feature>
<dbReference type="OrthoDB" id="8062037at2759"/>
<dbReference type="InterPro" id="IPR001841">
    <property type="entry name" value="Znf_RING"/>
</dbReference>
<organism evidence="4 5">
    <name type="scientific">Jimgerdemannia flammicorona</name>
    <dbReference type="NCBI Taxonomy" id="994334"/>
    <lineage>
        <taxon>Eukaryota</taxon>
        <taxon>Fungi</taxon>
        <taxon>Fungi incertae sedis</taxon>
        <taxon>Mucoromycota</taxon>
        <taxon>Mucoromycotina</taxon>
        <taxon>Endogonomycetes</taxon>
        <taxon>Endogonales</taxon>
        <taxon>Endogonaceae</taxon>
        <taxon>Jimgerdemannia</taxon>
    </lineage>
</organism>
<dbReference type="InterPro" id="IPR051826">
    <property type="entry name" value="E3_ubiquitin-ligase_domain"/>
</dbReference>
<feature type="region of interest" description="Disordered" evidence="2">
    <location>
        <begin position="83"/>
        <end position="131"/>
    </location>
</feature>
<proteinExistence type="predicted"/>
<dbReference type="Pfam" id="PF13639">
    <property type="entry name" value="zf-RING_2"/>
    <property type="match status" value="1"/>
</dbReference>
<feature type="domain" description="RING-type" evidence="3">
    <location>
        <begin position="29"/>
        <end position="70"/>
    </location>
</feature>
<protein>
    <recommendedName>
        <fullName evidence="3">RING-type domain-containing protein</fullName>
    </recommendedName>
</protein>
<evidence type="ECO:0000313" key="5">
    <source>
        <dbReference type="Proteomes" id="UP000268093"/>
    </source>
</evidence>